<evidence type="ECO:0000256" key="7">
    <source>
        <dbReference type="ARBA" id="ARBA00047899"/>
    </source>
</evidence>
<dbReference type="OrthoDB" id="354826at2759"/>
<evidence type="ECO:0000313" key="11">
    <source>
        <dbReference type="Proteomes" id="UP000193642"/>
    </source>
</evidence>
<evidence type="ECO:0000256" key="4">
    <source>
        <dbReference type="ARBA" id="ARBA00022741"/>
    </source>
</evidence>
<dbReference type="EMBL" id="MCGO01000001">
    <property type="protein sequence ID" value="ORY53907.1"/>
    <property type="molecule type" value="Genomic_DNA"/>
</dbReference>
<gene>
    <name evidence="10" type="ORF">BCR33DRAFT_732680</name>
</gene>
<comment type="catalytic activity">
    <reaction evidence="7">
        <text>L-threonyl-[protein] + ATP = O-phospho-L-threonyl-[protein] + ADP + H(+)</text>
        <dbReference type="Rhea" id="RHEA:46608"/>
        <dbReference type="Rhea" id="RHEA-COMP:11060"/>
        <dbReference type="Rhea" id="RHEA-COMP:11605"/>
        <dbReference type="ChEBI" id="CHEBI:15378"/>
        <dbReference type="ChEBI" id="CHEBI:30013"/>
        <dbReference type="ChEBI" id="CHEBI:30616"/>
        <dbReference type="ChEBI" id="CHEBI:61977"/>
        <dbReference type="ChEBI" id="CHEBI:456216"/>
        <dbReference type="EC" id="2.7.11.1"/>
    </reaction>
</comment>
<organism evidence="10 11">
    <name type="scientific">Rhizoclosmatium globosum</name>
    <dbReference type="NCBI Taxonomy" id="329046"/>
    <lineage>
        <taxon>Eukaryota</taxon>
        <taxon>Fungi</taxon>
        <taxon>Fungi incertae sedis</taxon>
        <taxon>Chytridiomycota</taxon>
        <taxon>Chytridiomycota incertae sedis</taxon>
        <taxon>Chytridiomycetes</taxon>
        <taxon>Chytridiales</taxon>
        <taxon>Chytriomycetaceae</taxon>
        <taxon>Rhizoclosmatium</taxon>
    </lineage>
</organism>
<dbReference type="AlphaFoldDB" id="A0A1Y2D3V6"/>
<keyword evidence="2" id="KW-0723">Serine/threonine-protein kinase</keyword>
<dbReference type="InterPro" id="IPR050236">
    <property type="entry name" value="Ser_Thr_kinase_AGC"/>
</dbReference>
<comment type="caution">
    <text evidence="10">The sequence shown here is derived from an EMBL/GenBank/DDBJ whole genome shotgun (WGS) entry which is preliminary data.</text>
</comment>
<reference evidence="10 11" key="1">
    <citation type="submission" date="2016-07" db="EMBL/GenBank/DDBJ databases">
        <title>Pervasive Adenine N6-methylation of Active Genes in Fungi.</title>
        <authorList>
            <consortium name="DOE Joint Genome Institute"/>
            <person name="Mondo S.J."/>
            <person name="Dannebaum R.O."/>
            <person name="Kuo R.C."/>
            <person name="Labutti K."/>
            <person name="Haridas S."/>
            <person name="Kuo A."/>
            <person name="Salamov A."/>
            <person name="Ahrendt S.R."/>
            <person name="Lipzen A."/>
            <person name="Sullivan W."/>
            <person name="Andreopoulos W.B."/>
            <person name="Clum A."/>
            <person name="Lindquist E."/>
            <person name="Daum C."/>
            <person name="Ramamoorthy G.K."/>
            <person name="Gryganskyi A."/>
            <person name="Culley D."/>
            <person name="Magnuson J.K."/>
            <person name="James T.Y."/>
            <person name="O'Malley M.A."/>
            <person name="Stajich J.E."/>
            <person name="Spatafora J.W."/>
            <person name="Visel A."/>
            <person name="Grigoriev I.V."/>
        </authorList>
    </citation>
    <scope>NUCLEOTIDE SEQUENCE [LARGE SCALE GENOMIC DNA]</scope>
    <source>
        <strain evidence="10 11">JEL800</strain>
    </source>
</reference>
<keyword evidence="3" id="KW-0808">Transferase</keyword>
<keyword evidence="11" id="KW-1185">Reference proteome</keyword>
<dbReference type="PANTHER" id="PTHR24356">
    <property type="entry name" value="SERINE/THREONINE-PROTEIN KINASE"/>
    <property type="match status" value="1"/>
</dbReference>
<dbReference type="Gene3D" id="1.10.510.10">
    <property type="entry name" value="Transferase(Phosphotransferase) domain 1"/>
    <property type="match status" value="1"/>
</dbReference>
<dbReference type="GO" id="GO:0005524">
    <property type="term" value="F:ATP binding"/>
    <property type="evidence" value="ECO:0007669"/>
    <property type="project" value="UniProtKB-KW"/>
</dbReference>
<dbReference type="GO" id="GO:0035556">
    <property type="term" value="P:intracellular signal transduction"/>
    <property type="evidence" value="ECO:0007669"/>
    <property type="project" value="TreeGrafter"/>
</dbReference>
<sequence>MGICASASSVEGGKEKQPEVRLEDFEIISTIKKTSHGKIKLVRNKQSDVLLVLKSTQKSLVKRNTLLPIIIQERNMLARLQSPFICNLKYAFQDAENFYLVVEYKAGRDLRAALKKQRKLNEESVAFIAAEVASAIAYIHSHHIVHRNLRPENLLLDEDGHVVLTDFRLSSFFNEKNMLYVSVGTLAYMGL</sequence>
<dbReference type="EC" id="2.7.11.1" evidence="1"/>
<evidence type="ECO:0000259" key="9">
    <source>
        <dbReference type="PROSITE" id="PS50011"/>
    </source>
</evidence>
<dbReference type="PANTHER" id="PTHR24356:SF1">
    <property type="entry name" value="SERINE_THREONINE-PROTEIN KINASE GREATWALL"/>
    <property type="match status" value="1"/>
</dbReference>
<keyword evidence="6" id="KW-0067">ATP-binding</keyword>
<dbReference type="Gene3D" id="3.30.200.20">
    <property type="entry name" value="Phosphorylase Kinase, domain 1"/>
    <property type="match status" value="1"/>
</dbReference>
<evidence type="ECO:0000256" key="2">
    <source>
        <dbReference type="ARBA" id="ARBA00022527"/>
    </source>
</evidence>
<keyword evidence="5 10" id="KW-0418">Kinase</keyword>
<evidence type="ECO:0000256" key="6">
    <source>
        <dbReference type="ARBA" id="ARBA00022840"/>
    </source>
</evidence>
<dbReference type="Proteomes" id="UP000193642">
    <property type="component" value="Unassembled WGS sequence"/>
</dbReference>
<evidence type="ECO:0000256" key="5">
    <source>
        <dbReference type="ARBA" id="ARBA00022777"/>
    </source>
</evidence>
<protein>
    <recommendedName>
        <fullName evidence="1">non-specific serine/threonine protein kinase</fullName>
        <ecNumber evidence="1">2.7.11.1</ecNumber>
    </recommendedName>
</protein>
<evidence type="ECO:0000256" key="8">
    <source>
        <dbReference type="ARBA" id="ARBA00048679"/>
    </source>
</evidence>
<dbReference type="STRING" id="329046.A0A1Y2D3V6"/>
<keyword evidence="4" id="KW-0547">Nucleotide-binding</keyword>
<feature type="domain" description="Protein kinase" evidence="9">
    <location>
        <begin position="25"/>
        <end position="191"/>
    </location>
</feature>
<evidence type="ECO:0000256" key="1">
    <source>
        <dbReference type="ARBA" id="ARBA00012513"/>
    </source>
</evidence>
<dbReference type="GO" id="GO:0004674">
    <property type="term" value="F:protein serine/threonine kinase activity"/>
    <property type="evidence" value="ECO:0007669"/>
    <property type="project" value="UniProtKB-KW"/>
</dbReference>
<comment type="catalytic activity">
    <reaction evidence="8">
        <text>L-seryl-[protein] + ATP = O-phospho-L-seryl-[protein] + ADP + H(+)</text>
        <dbReference type="Rhea" id="RHEA:17989"/>
        <dbReference type="Rhea" id="RHEA-COMP:9863"/>
        <dbReference type="Rhea" id="RHEA-COMP:11604"/>
        <dbReference type="ChEBI" id="CHEBI:15378"/>
        <dbReference type="ChEBI" id="CHEBI:29999"/>
        <dbReference type="ChEBI" id="CHEBI:30616"/>
        <dbReference type="ChEBI" id="CHEBI:83421"/>
        <dbReference type="ChEBI" id="CHEBI:456216"/>
        <dbReference type="EC" id="2.7.11.1"/>
    </reaction>
</comment>
<dbReference type="Pfam" id="PF00069">
    <property type="entry name" value="Pkinase"/>
    <property type="match status" value="1"/>
</dbReference>
<evidence type="ECO:0000256" key="3">
    <source>
        <dbReference type="ARBA" id="ARBA00022679"/>
    </source>
</evidence>
<dbReference type="SUPFAM" id="SSF56112">
    <property type="entry name" value="Protein kinase-like (PK-like)"/>
    <property type="match status" value="1"/>
</dbReference>
<dbReference type="InterPro" id="IPR000719">
    <property type="entry name" value="Prot_kinase_dom"/>
</dbReference>
<dbReference type="InterPro" id="IPR011009">
    <property type="entry name" value="Kinase-like_dom_sf"/>
</dbReference>
<dbReference type="PROSITE" id="PS50011">
    <property type="entry name" value="PROTEIN_KINASE_DOM"/>
    <property type="match status" value="1"/>
</dbReference>
<name>A0A1Y2D3V6_9FUNG</name>
<proteinExistence type="predicted"/>
<evidence type="ECO:0000313" key="10">
    <source>
        <dbReference type="EMBL" id="ORY53907.1"/>
    </source>
</evidence>
<accession>A0A1Y2D3V6</accession>